<comment type="caution">
    <text evidence="1">The sequence shown here is derived from an EMBL/GenBank/DDBJ whole genome shotgun (WGS) entry which is preliminary data.</text>
</comment>
<name>A0AAW8VAM3_PASMD</name>
<dbReference type="RefSeq" id="WP_223132022.1">
    <property type="nucleotide sequence ID" value="NZ_CP082272.1"/>
</dbReference>
<sequence>MTQLTAQQEKSIRAFKFQFNPYGACGLGDVLTAFEDERDDEESCIFMATAYALDGAYESGYFEIDNAEAQLEALREHGAKFDFDKALELCKVFFDLVEKGLYEVE</sequence>
<proteinExistence type="predicted"/>
<evidence type="ECO:0008006" key="3">
    <source>
        <dbReference type="Google" id="ProtNLM"/>
    </source>
</evidence>
<dbReference type="AlphaFoldDB" id="A0AAW8VAM3"/>
<evidence type="ECO:0000313" key="1">
    <source>
        <dbReference type="EMBL" id="MDT3453372.1"/>
    </source>
</evidence>
<organism evidence="1 2">
    <name type="scientific">Pasteurella multocida</name>
    <dbReference type="NCBI Taxonomy" id="747"/>
    <lineage>
        <taxon>Bacteria</taxon>
        <taxon>Pseudomonadati</taxon>
        <taxon>Pseudomonadota</taxon>
        <taxon>Gammaproteobacteria</taxon>
        <taxon>Pasteurellales</taxon>
        <taxon>Pasteurellaceae</taxon>
        <taxon>Pasteurella</taxon>
    </lineage>
</organism>
<dbReference type="Proteomes" id="UP001182304">
    <property type="component" value="Unassembled WGS sequence"/>
</dbReference>
<gene>
    <name evidence="1" type="ORF">NQF69_11430</name>
</gene>
<dbReference type="EMBL" id="JANIEN010000021">
    <property type="protein sequence ID" value="MDT3453372.1"/>
    <property type="molecule type" value="Genomic_DNA"/>
</dbReference>
<reference evidence="1" key="1">
    <citation type="submission" date="2022-07" db="EMBL/GenBank/DDBJ databases">
        <title>Sequence of Pasteurella multocoda 17BRD-035.</title>
        <authorList>
            <person name="Roy Chowdhury P."/>
            <person name="Alhamami T."/>
            <person name="Trott D.J."/>
            <person name="Djordvevic S.P."/>
        </authorList>
    </citation>
    <scope>NUCLEOTIDE SEQUENCE</scope>
    <source>
        <strain evidence="1">17BRD-035</strain>
    </source>
</reference>
<accession>A0AAW8VAM3</accession>
<evidence type="ECO:0000313" key="2">
    <source>
        <dbReference type="Proteomes" id="UP001182304"/>
    </source>
</evidence>
<protein>
    <recommendedName>
        <fullName evidence="3">Phage protein</fullName>
    </recommendedName>
</protein>